<reference evidence="1" key="1">
    <citation type="journal article" date="2017" name="Gigascience">
        <title>The genome draft of coconut (Cocos nucifera).</title>
        <authorList>
            <person name="Xiao Y."/>
            <person name="Xu P."/>
            <person name="Fan H."/>
            <person name="Baudouin L."/>
            <person name="Xia W."/>
            <person name="Bocs S."/>
            <person name="Xu J."/>
            <person name="Li Q."/>
            <person name="Guo A."/>
            <person name="Zhou L."/>
            <person name="Li J."/>
            <person name="Wu Y."/>
            <person name="Ma Z."/>
            <person name="Armero A."/>
            <person name="Issali A.E."/>
            <person name="Liu N."/>
            <person name="Peng M."/>
            <person name="Yang Y."/>
        </authorList>
    </citation>
    <scope>NUCLEOTIDE SEQUENCE</scope>
    <source>
        <tissue evidence="1">Spear leaf of Hainan Tall coconut</tissue>
    </source>
</reference>
<dbReference type="GO" id="GO:0030295">
    <property type="term" value="F:protein kinase activator activity"/>
    <property type="evidence" value="ECO:0007669"/>
    <property type="project" value="TreeGrafter"/>
</dbReference>
<dbReference type="PANTHER" id="PTHR14326">
    <property type="entry name" value="TARGETING PROTEIN FOR XKLP2"/>
    <property type="match status" value="1"/>
</dbReference>
<dbReference type="AlphaFoldDB" id="A0A8K0IJA6"/>
<comment type="caution">
    <text evidence="1">The sequence shown here is derived from an EMBL/GenBank/DDBJ whole genome shotgun (WGS) entry which is preliminary data.</text>
</comment>
<dbReference type="PANTHER" id="PTHR14326:SF15">
    <property type="entry name" value="OS06G0130200 PROTEIN"/>
    <property type="match status" value="1"/>
</dbReference>
<dbReference type="InterPro" id="IPR009675">
    <property type="entry name" value="TPX2_fam"/>
</dbReference>
<dbReference type="OrthoDB" id="1684416at2759"/>
<dbReference type="EMBL" id="CM017880">
    <property type="protein sequence ID" value="KAG1360650.1"/>
    <property type="molecule type" value="Genomic_DNA"/>
</dbReference>
<dbReference type="GO" id="GO:0005819">
    <property type="term" value="C:spindle"/>
    <property type="evidence" value="ECO:0007669"/>
    <property type="project" value="InterPro"/>
</dbReference>
<reference evidence="1" key="2">
    <citation type="submission" date="2019-07" db="EMBL/GenBank/DDBJ databases">
        <authorList>
            <person name="Yang Y."/>
            <person name="Bocs S."/>
            <person name="Baudouin L."/>
        </authorList>
    </citation>
    <scope>NUCLEOTIDE SEQUENCE</scope>
    <source>
        <tissue evidence="1">Spear leaf of Hainan Tall coconut</tissue>
    </source>
</reference>
<organism evidence="1 2">
    <name type="scientific">Cocos nucifera</name>
    <name type="common">Coconut palm</name>
    <dbReference type="NCBI Taxonomy" id="13894"/>
    <lineage>
        <taxon>Eukaryota</taxon>
        <taxon>Viridiplantae</taxon>
        <taxon>Streptophyta</taxon>
        <taxon>Embryophyta</taxon>
        <taxon>Tracheophyta</taxon>
        <taxon>Spermatophyta</taxon>
        <taxon>Magnoliopsida</taxon>
        <taxon>Liliopsida</taxon>
        <taxon>Arecaceae</taxon>
        <taxon>Arecoideae</taxon>
        <taxon>Cocoseae</taxon>
        <taxon>Attaleinae</taxon>
        <taxon>Cocos</taxon>
    </lineage>
</organism>
<evidence type="ECO:0000313" key="2">
    <source>
        <dbReference type="Proteomes" id="UP000797356"/>
    </source>
</evidence>
<protein>
    <recommendedName>
        <fullName evidence="3">Protein TPX2</fullName>
    </recommendedName>
</protein>
<dbReference type="GO" id="GO:0005880">
    <property type="term" value="C:nuclear microtubule"/>
    <property type="evidence" value="ECO:0007669"/>
    <property type="project" value="TreeGrafter"/>
</dbReference>
<accession>A0A8K0IJA6</accession>
<sequence>MEEAFEEGVFFGFEIDLDYEFDAARYFDFGRAETPAEARAAELWFETAGSYPPSRMSQIPRKTLIFSALLYLIDVLFLLHS</sequence>
<dbReference type="GO" id="GO:0090307">
    <property type="term" value="P:mitotic spindle assembly"/>
    <property type="evidence" value="ECO:0007669"/>
    <property type="project" value="TreeGrafter"/>
</dbReference>
<name>A0A8K0IJA6_COCNU</name>
<evidence type="ECO:0008006" key="3">
    <source>
        <dbReference type="Google" id="ProtNLM"/>
    </source>
</evidence>
<dbReference type="Proteomes" id="UP000797356">
    <property type="component" value="Chromosome 9"/>
</dbReference>
<evidence type="ECO:0000313" key="1">
    <source>
        <dbReference type="EMBL" id="KAG1360650.1"/>
    </source>
</evidence>
<proteinExistence type="predicted"/>
<dbReference type="GO" id="GO:0008017">
    <property type="term" value="F:microtubule binding"/>
    <property type="evidence" value="ECO:0007669"/>
    <property type="project" value="TreeGrafter"/>
</dbReference>
<gene>
    <name evidence="1" type="ORF">COCNU_09G001130</name>
</gene>
<keyword evidence="2" id="KW-1185">Reference proteome</keyword>
<dbReference type="GO" id="GO:0060236">
    <property type="term" value="P:regulation of mitotic spindle organization"/>
    <property type="evidence" value="ECO:0007669"/>
    <property type="project" value="InterPro"/>
</dbReference>